<dbReference type="InterPro" id="IPR036271">
    <property type="entry name" value="Tet_transcr_reg_TetR-rel_C_sf"/>
</dbReference>
<evidence type="ECO:0000256" key="1">
    <source>
        <dbReference type="ARBA" id="ARBA00023015"/>
    </source>
</evidence>
<dbReference type="Pfam" id="PF00440">
    <property type="entry name" value="TetR_N"/>
    <property type="match status" value="1"/>
</dbReference>
<evidence type="ECO:0000256" key="3">
    <source>
        <dbReference type="ARBA" id="ARBA00023163"/>
    </source>
</evidence>
<keyword evidence="2 4" id="KW-0238">DNA-binding</keyword>
<sequence>MKEDPPAPPSTDPAAKRPRDAKATREAILRSAVEAFTRFGYDGVGVREIAKSAGVTAMLVNRYFGSKEELFAEAVEESFAPRTVVTDDPRTLSRDVARVLVDRTAPEADHLDPFLLMLLSAPNRRSAEIMREGIERHVERHLAGLLTGTGARERAGLALSLIAGVWLMRKVIGDTALLQAEGDDLARRLEAVFELLFRDPEREEDAGVQDA</sequence>
<comment type="caution">
    <text evidence="7">The sequence shown here is derived from an EMBL/GenBank/DDBJ whole genome shotgun (WGS) entry which is preliminary data.</text>
</comment>
<evidence type="ECO:0000256" key="2">
    <source>
        <dbReference type="ARBA" id="ARBA00023125"/>
    </source>
</evidence>
<keyword evidence="3" id="KW-0804">Transcription</keyword>
<dbReference type="RefSeq" id="WP_331270314.1">
    <property type="nucleotide sequence ID" value="NZ_BAAAZA010000070.1"/>
</dbReference>
<evidence type="ECO:0000259" key="6">
    <source>
        <dbReference type="PROSITE" id="PS50977"/>
    </source>
</evidence>
<name>A0ABP7LWT8_9ACTN</name>
<dbReference type="PANTHER" id="PTHR30055">
    <property type="entry name" value="HTH-TYPE TRANSCRIPTIONAL REGULATOR RUTR"/>
    <property type="match status" value="1"/>
</dbReference>
<dbReference type="InterPro" id="IPR050109">
    <property type="entry name" value="HTH-type_TetR-like_transc_reg"/>
</dbReference>
<reference evidence="8" key="1">
    <citation type="journal article" date="2019" name="Int. J. Syst. Evol. Microbiol.">
        <title>The Global Catalogue of Microorganisms (GCM) 10K type strain sequencing project: providing services to taxonomists for standard genome sequencing and annotation.</title>
        <authorList>
            <consortium name="The Broad Institute Genomics Platform"/>
            <consortium name="The Broad Institute Genome Sequencing Center for Infectious Disease"/>
            <person name="Wu L."/>
            <person name="Ma J."/>
        </authorList>
    </citation>
    <scope>NUCLEOTIDE SEQUENCE [LARGE SCALE GENOMIC DNA]</scope>
    <source>
        <strain evidence="8">JCM 16578</strain>
    </source>
</reference>
<dbReference type="SUPFAM" id="SSF46689">
    <property type="entry name" value="Homeodomain-like"/>
    <property type="match status" value="1"/>
</dbReference>
<dbReference type="PROSITE" id="PS50977">
    <property type="entry name" value="HTH_TETR_2"/>
    <property type="match status" value="1"/>
</dbReference>
<organism evidence="7 8">
    <name type="scientific">Streptomyces lannensis</name>
    <dbReference type="NCBI Taxonomy" id="766498"/>
    <lineage>
        <taxon>Bacteria</taxon>
        <taxon>Bacillati</taxon>
        <taxon>Actinomycetota</taxon>
        <taxon>Actinomycetes</taxon>
        <taxon>Kitasatosporales</taxon>
        <taxon>Streptomycetaceae</taxon>
        <taxon>Streptomyces</taxon>
    </lineage>
</organism>
<evidence type="ECO:0000313" key="8">
    <source>
        <dbReference type="Proteomes" id="UP001501563"/>
    </source>
</evidence>
<protein>
    <submittedName>
        <fullName evidence="7">TetR/AcrR family transcriptional regulator</fullName>
    </submittedName>
</protein>
<feature type="domain" description="HTH tetR-type" evidence="6">
    <location>
        <begin position="22"/>
        <end position="82"/>
    </location>
</feature>
<dbReference type="EMBL" id="BAAAZA010000070">
    <property type="protein sequence ID" value="GAA3907502.1"/>
    <property type="molecule type" value="Genomic_DNA"/>
</dbReference>
<gene>
    <name evidence="7" type="ORF">GCM10022207_91280</name>
</gene>
<proteinExistence type="predicted"/>
<dbReference type="PANTHER" id="PTHR30055:SF234">
    <property type="entry name" value="HTH-TYPE TRANSCRIPTIONAL REGULATOR BETI"/>
    <property type="match status" value="1"/>
</dbReference>
<feature type="DNA-binding region" description="H-T-H motif" evidence="4">
    <location>
        <begin position="45"/>
        <end position="64"/>
    </location>
</feature>
<dbReference type="PRINTS" id="PR00455">
    <property type="entry name" value="HTHTETR"/>
</dbReference>
<dbReference type="Pfam" id="PF17920">
    <property type="entry name" value="TetR_C_16"/>
    <property type="match status" value="1"/>
</dbReference>
<evidence type="ECO:0000256" key="4">
    <source>
        <dbReference type="PROSITE-ProRule" id="PRU00335"/>
    </source>
</evidence>
<evidence type="ECO:0000256" key="5">
    <source>
        <dbReference type="SAM" id="MobiDB-lite"/>
    </source>
</evidence>
<dbReference type="InterPro" id="IPR001647">
    <property type="entry name" value="HTH_TetR"/>
</dbReference>
<dbReference type="SUPFAM" id="SSF48498">
    <property type="entry name" value="Tetracyclin repressor-like, C-terminal domain"/>
    <property type="match status" value="1"/>
</dbReference>
<feature type="region of interest" description="Disordered" evidence="5">
    <location>
        <begin position="1"/>
        <end position="23"/>
    </location>
</feature>
<dbReference type="Gene3D" id="1.10.357.10">
    <property type="entry name" value="Tetracycline Repressor, domain 2"/>
    <property type="match status" value="1"/>
</dbReference>
<keyword evidence="8" id="KW-1185">Reference proteome</keyword>
<dbReference type="InterPro" id="IPR041678">
    <property type="entry name" value="TetR_C_16"/>
</dbReference>
<feature type="compositionally biased region" description="Pro residues" evidence="5">
    <location>
        <begin position="1"/>
        <end position="11"/>
    </location>
</feature>
<evidence type="ECO:0000313" key="7">
    <source>
        <dbReference type="EMBL" id="GAA3907502.1"/>
    </source>
</evidence>
<dbReference type="Proteomes" id="UP001501563">
    <property type="component" value="Unassembled WGS sequence"/>
</dbReference>
<feature type="compositionally biased region" description="Basic and acidic residues" evidence="5">
    <location>
        <begin position="14"/>
        <end position="23"/>
    </location>
</feature>
<dbReference type="InterPro" id="IPR009057">
    <property type="entry name" value="Homeodomain-like_sf"/>
</dbReference>
<keyword evidence="1" id="KW-0805">Transcription regulation</keyword>
<accession>A0ABP7LWT8</accession>